<evidence type="ECO:0000256" key="1">
    <source>
        <dbReference type="RuleBase" id="RU003796"/>
    </source>
</evidence>
<gene>
    <name evidence="3" type="ORF">M9Y10_030891</name>
</gene>
<comment type="similarity">
    <text evidence="1">Belongs to the E2F/DP family.</text>
</comment>
<reference evidence="3 4" key="1">
    <citation type="submission" date="2024-04" db="EMBL/GenBank/DDBJ databases">
        <title>Tritrichomonas musculus Genome.</title>
        <authorList>
            <person name="Alves-Ferreira E."/>
            <person name="Grigg M."/>
            <person name="Lorenzi H."/>
            <person name="Galac M."/>
        </authorList>
    </citation>
    <scope>NUCLEOTIDE SEQUENCE [LARGE SCALE GENOMIC DNA]</scope>
    <source>
        <strain evidence="3 4">EAF2021</strain>
    </source>
</reference>
<accession>A0ABR2H296</accession>
<proteinExistence type="inferred from homology"/>
<keyword evidence="1" id="KW-0805">Transcription regulation</keyword>
<organism evidence="3 4">
    <name type="scientific">Tritrichomonas musculus</name>
    <dbReference type="NCBI Taxonomy" id="1915356"/>
    <lineage>
        <taxon>Eukaryota</taxon>
        <taxon>Metamonada</taxon>
        <taxon>Parabasalia</taxon>
        <taxon>Tritrichomonadida</taxon>
        <taxon>Tritrichomonadidae</taxon>
        <taxon>Tritrichomonas</taxon>
    </lineage>
</organism>
<dbReference type="SUPFAM" id="SSF46785">
    <property type="entry name" value="Winged helix' DNA-binding domain"/>
    <property type="match status" value="1"/>
</dbReference>
<dbReference type="InterPro" id="IPR003316">
    <property type="entry name" value="E2F_WHTH_DNA-bd_dom"/>
</dbReference>
<dbReference type="SMART" id="SM01372">
    <property type="entry name" value="E2F_TDP"/>
    <property type="match status" value="1"/>
</dbReference>
<dbReference type="Pfam" id="PF02319">
    <property type="entry name" value="WHD_E2F_TDP"/>
    <property type="match status" value="1"/>
</dbReference>
<name>A0ABR2H296_9EUKA</name>
<keyword evidence="1" id="KW-0539">Nucleus</keyword>
<dbReference type="InterPro" id="IPR036388">
    <property type="entry name" value="WH-like_DNA-bd_sf"/>
</dbReference>
<dbReference type="Gene3D" id="1.10.10.10">
    <property type="entry name" value="Winged helix-like DNA-binding domain superfamily/Winged helix DNA-binding domain"/>
    <property type="match status" value="1"/>
</dbReference>
<sequence>MLVKPVPKSPLIATKNKSHRRSQSLISVFQKMVEDFEKKNPNDISIMKISQNKNIQHRRVYDFFNMLTSLKICQYVNKGKLTWIGLSSLEISLQDAYTQIELSSIDIPLNDLFRVGPSPSLGTIAINFLCLFMYFGLDTFLFKNASMLFYDPCSDIKSLERRIYLVLNFLEVLGCVSHTSKTSEYKLNMNVDSIVQKAIKSRIEEVKQRNTLSLENLLNRLDHRYIENLWTYRREELASYSISAF</sequence>
<keyword evidence="4" id="KW-1185">Reference proteome</keyword>
<comment type="subcellular location">
    <subcellularLocation>
        <location evidence="1">Nucleus</location>
    </subcellularLocation>
</comment>
<dbReference type="InterPro" id="IPR036390">
    <property type="entry name" value="WH_DNA-bd_sf"/>
</dbReference>
<evidence type="ECO:0000313" key="4">
    <source>
        <dbReference type="Proteomes" id="UP001470230"/>
    </source>
</evidence>
<dbReference type="EMBL" id="JAPFFF010000047">
    <property type="protein sequence ID" value="KAK8840334.1"/>
    <property type="molecule type" value="Genomic_DNA"/>
</dbReference>
<feature type="domain" description="E2F/DP family winged-helix DNA-binding" evidence="2">
    <location>
        <begin position="20"/>
        <end position="85"/>
    </location>
</feature>
<comment type="caution">
    <text evidence="3">The sequence shown here is derived from an EMBL/GenBank/DDBJ whole genome shotgun (WGS) entry which is preliminary data.</text>
</comment>
<protein>
    <recommendedName>
        <fullName evidence="2">E2F/DP family winged-helix DNA-binding domain-containing protein</fullName>
    </recommendedName>
</protein>
<keyword evidence="1" id="KW-0804">Transcription</keyword>
<evidence type="ECO:0000259" key="2">
    <source>
        <dbReference type="SMART" id="SM01372"/>
    </source>
</evidence>
<evidence type="ECO:0000313" key="3">
    <source>
        <dbReference type="EMBL" id="KAK8840334.1"/>
    </source>
</evidence>
<dbReference type="Proteomes" id="UP001470230">
    <property type="component" value="Unassembled WGS sequence"/>
</dbReference>
<keyword evidence="1" id="KW-0238">DNA-binding</keyword>